<evidence type="ECO:0000259" key="3">
    <source>
        <dbReference type="PROSITE" id="PS50119"/>
    </source>
</evidence>
<keyword evidence="8" id="KW-1185">Reference proteome</keyword>
<dbReference type="GO" id="GO:0046854">
    <property type="term" value="P:phosphatidylinositol phosphate biosynthetic process"/>
    <property type="evidence" value="ECO:0007669"/>
    <property type="project" value="TreeGrafter"/>
</dbReference>
<keyword evidence="2" id="KW-0808">Transferase</keyword>
<name>A0A9P1BNB6_9DINO</name>
<dbReference type="GO" id="GO:0005524">
    <property type="term" value="F:ATP binding"/>
    <property type="evidence" value="ECO:0007669"/>
    <property type="project" value="UniProtKB-UniRule"/>
</dbReference>
<dbReference type="EMBL" id="CAMXCT010000273">
    <property type="protein sequence ID" value="CAI3976479.1"/>
    <property type="molecule type" value="Genomic_DNA"/>
</dbReference>
<dbReference type="InterPro" id="IPR027483">
    <property type="entry name" value="PInositol-4-P-4/5-kinase_C_sf"/>
</dbReference>
<evidence type="ECO:0000313" key="8">
    <source>
        <dbReference type="Proteomes" id="UP001152797"/>
    </source>
</evidence>
<keyword evidence="2" id="KW-0418">Kinase</keyword>
<feature type="domain" description="B box-type" evidence="3">
    <location>
        <begin position="206"/>
        <end position="252"/>
    </location>
</feature>
<dbReference type="InterPro" id="IPR038446">
    <property type="entry name" value="CEBP_ZZ_sf"/>
</dbReference>
<dbReference type="PANTHER" id="PTHR23086:SF8">
    <property type="entry name" value="PHOSPHATIDYLINOSITOL 5-PHOSPHATE 4-KINASE, ISOFORM A"/>
    <property type="match status" value="1"/>
</dbReference>
<protein>
    <submittedName>
        <fullName evidence="7">Phosphatidylinositol 4-phosphate 5-kinase MSS4 (1-phosphatidylinositol 4-phosphate kinase) (Diphosphoinositide kinase) (PIP5K)</fullName>
    </submittedName>
</protein>
<evidence type="ECO:0000313" key="7">
    <source>
        <dbReference type="EMBL" id="CAL4763791.1"/>
    </source>
</evidence>
<dbReference type="PROSITE" id="PS50119">
    <property type="entry name" value="ZF_BBOX"/>
    <property type="match status" value="2"/>
</dbReference>
<dbReference type="OrthoDB" id="6344460at2759"/>
<dbReference type="InterPro" id="IPR000315">
    <property type="entry name" value="Znf_B-box"/>
</dbReference>
<dbReference type="PANTHER" id="PTHR23086">
    <property type="entry name" value="PHOSPHATIDYLINOSITOL-4-PHOSPHATE 5-KINASE"/>
    <property type="match status" value="1"/>
</dbReference>
<dbReference type="SMART" id="SM00330">
    <property type="entry name" value="PIPKc"/>
    <property type="match status" value="1"/>
</dbReference>
<dbReference type="EMBL" id="CAMXCT030000273">
    <property type="protein sequence ID" value="CAL4763791.1"/>
    <property type="molecule type" value="Genomic_DNA"/>
</dbReference>
<proteinExistence type="predicted"/>
<reference evidence="6" key="2">
    <citation type="submission" date="2024-04" db="EMBL/GenBank/DDBJ databases">
        <authorList>
            <person name="Chen Y."/>
            <person name="Shah S."/>
            <person name="Dougan E. K."/>
            <person name="Thang M."/>
            <person name="Chan C."/>
        </authorList>
    </citation>
    <scope>NUCLEOTIDE SEQUENCE [LARGE SCALE GENOMIC DNA]</scope>
</reference>
<dbReference type="Gene3D" id="4.10.640.40">
    <property type="entry name" value="Cytoplasmic polyadenylation element-binding protein, ZZ domain"/>
    <property type="match status" value="2"/>
</dbReference>
<evidence type="ECO:0000256" key="1">
    <source>
        <dbReference type="PROSITE-ProRule" id="PRU00024"/>
    </source>
</evidence>
<organism evidence="5">
    <name type="scientific">Cladocopium goreaui</name>
    <dbReference type="NCBI Taxonomy" id="2562237"/>
    <lineage>
        <taxon>Eukaryota</taxon>
        <taxon>Sar</taxon>
        <taxon>Alveolata</taxon>
        <taxon>Dinophyceae</taxon>
        <taxon>Suessiales</taxon>
        <taxon>Symbiodiniaceae</taxon>
        <taxon>Cladocopium</taxon>
    </lineage>
</organism>
<dbReference type="Pfam" id="PF01504">
    <property type="entry name" value="PIP5K"/>
    <property type="match status" value="1"/>
</dbReference>
<dbReference type="PROSITE" id="PS51455">
    <property type="entry name" value="PIPK"/>
    <property type="match status" value="1"/>
</dbReference>
<dbReference type="Pfam" id="PF22586">
    <property type="entry name" value="ANCHR-like_BBOX"/>
    <property type="match status" value="1"/>
</dbReference>
<evidence type="ECO:0000256" key="2">
    <source>
        <dbReference type="PROSITE-ProRule" id="PRU00781"/>
    </source>
</evidence>
<keyword evidence="1" id="KW-0863">Zinc-finger</keyword>
<keyword evidence="1" id="KW-0862">Zinc</keyword>
<feature type="domain" description="B box-type" evidence="3">
    <location>
        <begin position="302"/>
        <end position="348"/>
    </location>
</feature>
<dbReference type="GO" id="GO:0016308">
    <property type="term" value="F:1-phosphatidylinositol-4-phosphate 5-kinase activity"/>
    <property type="evidence" value="ECO:0007669"/>
    <property type="project" value="TreeGrafter"/>
</dbReference>
<dbReference type="SUPFAM" id="SSF56104">
    <property type="entry name" value="SAICAR synthase-like"/>
    <property type="match status" value="1"/>
</dbReference>
<dbReference type="InterPro" id="IPR023610">
    <property type="entry name" value="PInositol-4/5-P-5/4-kinase"/>
</dbReference>
<keyword evidence="1" id="KW-0479">Metal-binding</keyword>
<dbReference type="Gene3D" id="3.30.810.10">
    <property type="entry name" value="2-Layer Sandwich"/>
    <property type="match status" value="1"/>
</dbReference>
<sequence length="502" mass="57072">MPKLAVLNEAEEEIPEGANSAEVVVGIADMIGIDIVNEPQFLWIAEEASRAHIPPDWKELTNEDGEVLYYHTQERKLQKVHPLILRYQEVYFKARSYTKQLESGQIGNLLEQTDAKMAAITASVMGRASKGLPPATPEVVESLARVLSVDSKKEFFLFRVVKQTIEAYVEKKLDLSSIIQDLKDPIEFLRQIRKKQNQVDVIRKPTTVVMCQECENRAAVLKCEQCKDYFCQDCFNSTHATGKRRAHITSDVEQLVCAAFEDRVATCQCVQCGLFYSDEGFMHVHAWDAARPDLRNHLKRVINGLVCLECEHYNASVLCEDCVDLFCTECFIRLHRKGKRRQHVHLTIDNTGQIFRGGFLVPPEEAQVLTDRARSTVETGPWVPFRDDELNVYWYHLVEKRSVSQSPVDPVTGVDAAVGVDPLPDEEEEAVPFHQAQMGGMLSSDQKALYFLGIIDILTPYDGRKHLEHWFKALRYDSKGVSCCPPAMYAERFNQFMKNAIV</sequence>
<dbReference type="InterPro" id="IPR036020">
    <property type="entry name" value="WW_dom_sf"/>
</dbReference>
<evidence type="ECO:0000313" key="5">
    <source>
        <dbReference type="EMBL" id="CAI3976479.1"/>
    </source>
</evidence>
<keyword evidence="2" id="KW-0547">Nucleotide-binding</keyword>
<dbReference type="GO" id="GO:0005886">
    <property type="term" value="C:plasma membrane"/>
    <property type="evidence" value="ECO:0007669"/>
    <property type="project" value="TreeGrafter"/>
</dbReference>
<evidence type="ECO:0000259" key="4">
    <source>
        <dbReference type="PROSITE" id="PS51455"/>
    </source>
</evidence>
<gene>
    <name evidence="5" type="ORF">C1SCF055_LOCUS4692</name>
</gene>
<dbReference type="EMBL" id="CAMXCT020000273">
    <property type="protein sequence ID" value="CAL1129854.1"/>
    <property type="molecule type" value="Genomic_DNA"/>
</dbReference>
<feature type="domain" description="PIPK" evidence="4">
    <location>
        <begin position="1"/>
        <end position="501"/>
    </location>
</feature>
<reference evidence="5" key="1">
    <citation type="submission" date="2022-10" db="EMBL/GenBank/DDBJ databases">
        <authorList>
            <person name="Chen Y."/>
            <person name="Dougan E. K."/>
            <person name="Chan C."/>
            <person name="Rhodes N."/>
            <person name="Thang M."/>
        </authorList>
    </citation>
    <scope>NUCLEOTIDE SEQUENCE</scope>
</reference>
<evidence type="ECO:0000313" key="6">
    <source>
        <dbReference type="EMBL" id="CAL1129854.1"/>
    </source>
</evidence>
<dbReference type="SMART" id="SM00336">
    <property type="entry name" value="BBOX"/>
    <property type="match status" value="2"/>
</dbReference>
<dbReference type="GO" id="GO:0008270">
    <property type="term" value="F:zinc ion binding"/>
    <property type="evidence" value="ECO:0007669"/>
    <property type="project" value="UniProtKB-KW"/>
</dbReference>
<dbReference type="AlphaFoldDB" id="A0A9P1BNB6"/>
<dbReference type="Proteomes" id="UP001152797">
    <property type="component" value="Unassembled WGS sequence"/>
</dbReference>
<dbReference type="InterPro" id="IPR002498">
    <property type="entry name" value="PInositol-4-P-4/5-kinase_core"/>
</dbReference>
<accession>A0A9P1BNB6</accession>
<dbReference type="SUPFAM" id="SSF51045">
    <property type="entry name" value="WW domain"/>
    <property type="match status" value="1"/>
</dbReference>
<keyword evidence="2" id="KW-0067">ATP-binding</keyword>
<comment type="caution">
    <text evidence="5">The sequence shown here is derived from an EMBL/GenBank/DDBJ whole genome shotgun (WGS) entry which is preliminary data.</text>
</comment>
<dbReference type="Gene3D" id="3.30.1470.10">
    <property type="entry name" value="Photosystem I PsaD, reaction center subunit II"/>
    <property type="match status" value="1"/>
</dbReference>